<evidence type="ECO:0000259" key="7">
    <source>
        <dbReference type="Pfam" id="PF08281"/>
    </source>
</evidence>
<keyword evidence="9" id="KW-1185">Reference proteome</keyword>
<dbReference type="SUPFAM" id="SSF88946">
    <property type="entry name" value="Sigma2 domain of RNA polymerase sigma factors"/>
    <property type="match status" value="1"/>
</dbReference>
<dbReference type="Pfam" id="PF04542">
    <property type="entry name" value="Sigma70_r2"/>
    <property type="match status" value="1"/>
</dbReference>
<feature type="region of interest" description="Disordered" evidence="5">
    <location>
        <begin position="100"/>
        <end position="121"/>
    </location>
</feature>
<keyword evidence="4" id="KW-0804">Transcription</keyword>
<dbReference type="InterPro" id="IPR014284">
    <property type="entry name" value="RNA_pol_sigma-70_dom"/>
</dbReference>
<name>A0ABW2EYW5_9GAMM</name>
<dbReference type="InterPro" id="IPR039425">
    <property type="entry name" value="RNA_pol_sigma-70-like"/>
</dbReference>
<dbReference type="NCBIfam" id="TIGR02937">
    <property type="entry name" value="sigma70-ECF"/>
    <property type="match status" value="1"/>
</dbReference>
<sequence>MPDASQQYLIDQLTACARGDALAFERLYRASSSHLYAILLRIVRDEGAAQDCLQQLYVRLWHASGQYDPSRAKPMTWLATLARHIGIDWLRRQKPQDSTEGSALLEGLSGDQEPEAESLRAEQRHELRDCLDTLTGAQRQAMELAYFQGLTHRELAERLAQPLGSIKSWIRRGLERLKACLSHGT</sequence>
<keyword evidence="2" id="KW-0805">Transcription regulation</keyword>
<evidence type="ECO:0000256" key="4">
    <source>
        <dbReference type="ARBA" id="ARBA00023163"/>
    </source>
</evidence>
<dbReference type="PANTHER" id="PTHR43133:SF62">
    <property type="entry name" value="RNA POLYMERASE SIGMA FACTOR SIGZ"/>
    <property type="match status" value="1"/>
</dbReference>
<evidence type="ECO:0000256" key="3">
    <source>
        <dbReference type="ARBA" id="ARBA00023082"/>
    </source>
</evidence>
<dbReference type="EMBL" id="JBHSZP010000016">
    <property type="protein sequence ID" value="MFC7089918.1"/>
    <property type="molecule type" value="Genomic_DNA"/>
</dbReference>
<dbReference type="Pfam" id="PF08281">
    <property type="entry name" value="Sigma70_r4_2"/>
    <property type="match status" value="1"/>
</dbReference>
<organism evidence="8 9">
    <name type="scientific">Halomonas salifodinae</name>
    <dbReference type="NCBI Taxonomy" id="438745"/>
    <lineage>
        <taxon>Bacteria</taxon>
        <taxon>Pseudomonadati</taxon>
        <taxon>Pseudomonadota</taxon>
        <taxon>Gammaproteobacteria</taxon>
        <taxon>Oceanospirillales</taxon>
        <taxon>Halomonadaceae</taxon>
        <taxon>Halomonas</taxon>
    </lineage>
</organism>
<reference evidence="9" key="1">
    <citation type="journal article" date="2019" name="Int. J. Syst. Evol. Microbiol.">
        <title>The Global Catalogue of Microorganisms (GCM) 10K type strain sequencing project: providing services to taxonomists for standard genome sequencing and annotation.</title>
        <authorList>
            <consortium name="The Broad Institute Genomics Platform"/>
            <consortium name="The Broad Institute Genome Sequencing Center for Infectious Disease"/>
            <person name="Wu L."/>
            <person name="Ma J."/>
        </authorList>
    </citation>
    <scope>NUCLEOTIDE SEQUENCE [LARGE SCALE GENOMIC DNA]</scope>
    <source>
        <strain evidence="9">CGMCC 1.13666</strain>
    </source>
</reference>
<dbReference type="InterPro" id="IPR013325">
    <property type="entry name" value="RNA_pol_sigma_r2"/>
</dbReference>
<dbReference type="InterPro" id="IPR013249">
    <property type="entry name" value="RNA_pol_sigma70_r4_t2"/>
</dbReference>
<feature type="domain" description="RNA polymerase sigma-70 region 2" evidence="6">
    <location>
        <begin position="27"/>
        <end position="94"/>
    </location>
</feature>
<dbReference type="Proteomes" id="UP001596411">
    <property type="component" value="Unassembled WGS sequence"/>
</dbReference>
<dbReference type="PANTHER" id="PTHR43133">
    <property type="entry name" value="RNA POLYMERASE ECF-TYPE SIGMA FACTO"/>
    <property type="match status" value="1"/>
</dbReference>
<dbReference type="InterPro" id="IPR013324">
    <property type="entry name" value="RNA_pol_sigma_r3/r4-like"/>
</dbReference>
<gene>
    <name evidence="8" type="ORF">ACFQH5_10225</name>
</gene>
<accession>A0ABW2EYW5</accession>
<dbReference type="SUPFAM" id="SSF88659">
    <property type="entry name" value="Sigma3 and sigma4 domains of RNA polymerase sigma factors"/>
    <property type="match status" value="1"/>
</dbReference>
<comment type="caution">
    <text evidence="8">The sequence shown here is derived from an EMBL/GenBank/DDBJ whole genome shotgun (WGS) entry which is preliminary data.</text>
</comment>
<dbReference type="InterPro" id="IPR036388">
    <property type="entry name" value="WH-like_DNA-bd_sf"/>
</dbReference>
<evidence type="ECO:0000313" key="9">
    <source>
        <dbReference type="Proteomes" id="UP001596411"/>
    </source>
</evidence>
<dbReference type="RefSeq" id="WP_346062343.1">
    <property type="nucleotide sequence ID" value="NZ_BAAADR010000010.1"/>
</dbReference>
<evidence type="ECO:0000256" key="1">
    <source>
        <dbReference type="ARBA" id="ARBA00010641"/>
    </source>
</evidence>
<dbReference type="Gene3D" id="1.10.10.10">
    <property type="entry name" value="Winged helix-like DNA-binding domain superfamily/Winged helix DNA-binding domain"/>
    <property type="match status" value="1"/>
</dbReference>
<evidence type="ECO:0000256" key="5">
    <source>
        <dbReference type="SAM" id="MobiDB-lite"/>
    </source>
</evidence>
<evidence type="ECO:0000256" key="2">
    <source>
        <dbReference type="ARBA" id="ARBA00023015"/>
    </source>
</evidence>
<feature type="domain" description="RNA polymerase sigma factor 70 region 4 type 2" evidence="7">
    <location>
        <begin position="125"/>
        <end position="177"/>
    </location>
</feature>
<keyword evidence="3" id="KW-0731">Sigma factor</keyword>
<protein>
    <submittedName>
        <fullName evidence="8">Sigma-70 family RNA polymerase sigma factor</fullName>
    </submittedName>
</protein>
<dbReference type="Gene3D" id="1.10.1740.10">
    <property type="match status" value="1"/>
</dbReference>
<dbReference type="InterPro" id="IPR007627">
    <property type="entry name" value="RNA_pol_sigma70_r2"/>
</dbReference>
<proteinExistence type="inferred from homology"/>
<dbReference type="CDD" id="cd06171">
    <property type="entry name" value="Sigma70_r4"/>
    <property type="match status" value="1"/>
</dbReference>
<comment type="similarity">
    <text evidence="1">Belongs to the sigma-70 factor family. ECF subfamily.</text>
</comment>
<evidence type="ECO:0000259" key="6">
    <source>
        <dbReference type="Pfam" id="PF04542"/>
    </source>
</evidence>
<evidence type="ECO:0000313" key="8">
    <source>
        <dbReference type="EMBL" id="MFC7089918.1"/>
    </source>
</evidence>